<organism evidence="2 3">
    <name type="scientific">Hanamia caeni</name>
    <dbReference type="NCBI Taxonomy" id="2294116"/>
    <lineage>
        <taxon>Bacteria</taxon>
        <taxon>Pseudomonadati</taxon>
        <taxon>Bacteroidota</taxon>
        <taxon>Chitinophagia</taxon>
        <taxon>Chitinophagales</taxon>
        <taxon>Chitinophagaceae</taxon>
        <taxon>Hanamia</taxon>
    </lineage>
</organism>
<comment type="caution">
    <text evidence="2">The sequence shown here is derived from an EMBL/GenBank/DDBJ whole genome shotgun (WGS) entry which is preliminary data.</text>
</comment>
<dbReference type="InterPro" id="IPR007788">
    <property type="entry name" value="QCT"/>
</dbReference>
<protein>
    <submittedName>
        <fullName evidence="2">Glutaminyl-peptide cyclotransferase</fullName>
    </submittedName>
</protein>
<keyword evidence="2" id="KW-0808">Transferase</keyword>
<dbReference type="Pfam" id="PF05096">
    <property type="entry name" value="Glu_cyclase_2"/>
    <property type="match status" value="1"/>
</dbReference>
<dbReference type="InterPro" id="IPR011044">
    <property type="entry name" value="Quino_amine_DH_bsu"/>
</dbReference>
<dbReference type="SUPFAM" id="SSF50969">
    <property type="entry name" value="YVTN repeat-like/Quinoprotein amine dehydrogenase"/>
    <property type="match status" value="1"/>
</dbReference>
<keyword evidence="3" id="KW-1185">Reference proteome</keyword>
<dbReference type="RefSeq" id="WP_123121272.1">
    <property type="nucleotide sequence ID" value="NZ_RJJR01000011.1"/>
</dbReference>
<evidence type="ECO:0000313" key="2">
    <source>
        <dbReference type="EMBL" id="RNI35285.1"/>
    </source>
</evidence>
<dbReference type="PANTHER" id="PTHR31270">
    <property type="entry name" value="GLUTAMINYL-PEPTIDE CYCLOTRANSFERASE"/>
    <property type="match status" value="1"/>
</dbReference>
<sequence>MFSKIIPAFFICFFLVSCGDNSSTPDYDSSLPVNNIPPPAQIMYKVVSVYPHDSGAFTQGLEYYGNKLYESTGEYNRSSLRLVDLKTGKVEKSYLLPDKSIFGEGITIFNNKIYQLTWQSNKVYVYPLDNFTRPVDSLKWNREGWGATNDGKNIIISDGSSKLFFVQPDEKSKNFKVNKILTVADNRGEVDSLNELELINGSIYANRWYTNEIIKIDTSTGYVTGAMNLTGLLHQYDPTAKFEDGAVLNGIAYDSATKKMYITGKDWPRLFEIQLQ</sequence>
<dbReference type="Proteomes" id="UP000267223">
    <property type="component" value="Unassembled WGS sequence"/>
</dbReference>
<proteinExistence type="predicted"/>
<feature type="signal peptide" evidence="1">
    <location>
        <begin position="1"/>
        <end position="19"/>
    </location>
</feature>
<dbReference type="OrthoDB" id="9783700at2"/>
<dbReference type="EMBL" id="RJJR01000011">
    <property type="protein sequence ID" value="RNI35285.1"/>
    <property type="molecule type" value="Genomic_DNA"/>
</dbReference>
<dbReference type="GO" id="GO:0016603">
    <property type="term" value="F:glutaminyl-peptide cyclotransferase activity"/>
    <property type="evidence" value="ECO:0007669"/>
    <property type="project" value="InterPro"/>
</dbReference>
<evidence type="ECO:0000256" key="1">
    <source>
        <dbReference type="SAM" id="SignalP"/>
    </source>
</evidence>
<reference evidence="2 3" key="1">
    <citation type="submission" date="2018-11" db="EMBL/GenBank/DDBJ databases">
        <title>Draft genome sequence of Ferruginibacter sp. BO-59.</title>
        <authorList>
            <person name="Im W.T."/>
        </authorList>
    </citation>
    <scope>NUCLEOTIDE SEQUENCE [LARGE SCALE GENOMIC DNA]</scope>
    <source>
        <strain evidence="2 3">BO-59</strain>
    </source>
</reference>
<keyword evidence="1" id="KW-0732">Signal</keyword>
<evidence type="ECO:0000313" key="3">
    <source>
        <dbReference type="Proteomes" id="UP000267223"/>
    </source>
</evidence>
<accession>A0A3M9ND00</accession>
<dbReference type="PROSITE" id="PS51257">
    <property type="entry name" value="PROKAR_LIPOPROTEIN"/>
    <property type="match status" value="1"/>
</dbReference>
<name>A0A3M9ND00_9BACT</name>
<feature type="chain" id="PRO_5018125088" evidence="1">
    <location>
        <begin position="20"/>
        <end position="276"/>
    </location>
</feature>
<dbReference type="PANTHER" id="PTHR31270:SF1">
    <property type="entry name" value="GLUTAMINYL-PEPTIDE CYCLOTRANSFERASE"/>
    <property type="match status" value="1"/>
</dbReference>
<dbReference type="AlphaFoldDB" id="A0A3M9ND00"/>
<gene>
    <name evidence="2" type="ORF">EFY79_13610</name>
</gene>